<proteinExistence type="predicted"/>
<reference evidence="2 3" key="1">
    <citation type="submission" date="2019-10" db="EMBL/GenBank/DDBJ databases">
        <title>Muricauda olearia CL-SS4 JCM15563 genome.</title>
        <authorList>
            <person name="Liu L."/>
        </authorList>
    </citation>
    <scope>NUCLEOTIDE SEQUENCE [LARGE SCALE GENOMIC DNA]</scope>
    <source>
        <strain evidence="2 3">CL-SS4</strain>
    </source>
</reference>
<evidence type="ECO:0008006" key="4">
    <source>
        <dbReference type="Google" id="ProtNLM"/>
    </source>
</evidence>
<name>A0A6I1E5S9_9FLAO</name>
<evidence type="ECO:0000313" key="3">
    <source>
        <dbReference type="Proteomes" id="UP000429785"/>
    </source>
</evidence>
<dbReference type="EMBL" id="WELG01000001">
    <property type="protein sequence ID" value="KAB7531181.1"/>
    <property type="molecule type" value="Genomic_DNA"/>
</dbReference>
<dbReference type="PROSITE" id="PS51257">
    <property type="entry name" value="PROKAR_LIPOPROTEIN"/>
    <property type="match status" value="1"/>
</dbReference>
<feature type="compositionally biased region" description="Acidic residues" evidence="1">
    <location>
        <begin position="25"/>
        <end position="35"/>
    </location>
</feature>
<dbReference type="OrthoDB" id="789771at2"/>
<sequence length="236" mass="26299">MRLGLNWQYIMLLLFVVGCSKGGSEETDPPDDDPISENNPPSVPLLVYPTNDLLCIDNELEFSWHASEDVDGDPITYMVEVAYDEDFSSKASEISTSNLSADILLEKGSTLFWRVKALDNNSNGSEFSNVWKFYTEAEATTNNLPSQPELIAPVLNANVTGNSITLEWFTSDEDGDVLMFDLYFGTDANPPLYEEEHQSMTYSVSIETGNQYFWKIVSKDGKGGVSIGPVWNFKAE</sequence>
<comment type="caution">
    <text evidence="2">The sequence shown here is derived from an EMBL/GenBank/DDBJ whole genome shotgun (WGS) entry which is preliminary data.</text>
</comment>
<gene>
    <name evidence="2" type="ORF">F8C76_06710</name>
</gene>
<evidence type="ECO:0000313" key="2">
    <source>
        <dbReference type="EMBL" id="KAB7531181.1"/>
    </source>
</evidence>
<feature type="region of interest" description="Disordered" evidence="1">
    <location>
        <begin position="23"/>
        <end position="42"/>
    </location>
</feature>
<dbReference type="InterPro" id="IPR036116">
    <property type="entry name" value="FN3_sf"/>
</dbReference>
<dbReference type="InterPro" id="IPR013783">
    <property type="entry name" value="Ig-like_fold"/>
</dbReference>
<dbReference type="Proteomes" id="UP000429785">
    <property type="component" value="Unassembled WGS sequence"/>
</dbReference>
<organism evidence="2 3">
    <name type="scientific">Flagellimonas olearia</name>
    <dbReference type="NCBI Taxonomy" id="552546"/>
    <lineage>
        <taxon>Bacteria</taxon>
        <taxon>Pseudomonadati</taxon>
        <taxon>Bacteroidota</taxon>
        <taxon>Flavobacteriia</taxon>
        <taxon>Flavobacteriales</taxon>
        <taxon>Flavobacteriaceae</taxon>
        <taxon>Flagellimonas</taxon>
    </lineage>
</organism>
<dbReference type="Gene3D" id="2.60.40.10">
    <property type="entry name" value="Immunoglobulins"/>
    <property type="match status" value="1"/>
</dbReference>
<evidence type="ECO:0000256" key="1">
    <source>
        <dbReference type="SAM" id="MobiDB-lite"/>
    </source>
</evidence>
<protein>
    <recommendedName>
        <fullName evidence="4">Fibronectin type-III domain-containing protein</fullName>
    </recommendedName>
</protein>
<dbReference type="RefSeq" id="WP_152131011.1">
    <property type="nucleotide sequence ID" value="NZ_WELG01000001.1"/>
</dbReference>
<dbReference type="SUPFAM" id="SSF49265">
    <property type="entry name" value="Fibronectin type III"/>
    <property type="match status" value="1"/>
</dbReference>
<dbReference type="AlphaFoldDB" id="A0A6I1E5S9"/>
<accession>A0A6I1E5S9</accession>